<feature type="transmembrane region" description="Helical" evidence="1">
    <location>
        <begin position="40"/>
        <end position="58"/>
    </location>
</feature>
<evidence type="ECO:0000256" key="1">
    <source>
        <dbReference type="SAM" id="Phobius"/>
    </source>
</evidence>
<evidence type="ECO:0000313" key="2">
    <source>
        <dbReference type="EMBL" id="VAX25925.1"/>
    </source>
</evidence>
<evidence type="ECO:0008006" key="3">
    <source>
        <dbReference type="Google" id="ProtNLM"/>
    </source>
</evidence>
<organism evidence="2">
    <name type="scientific">hydrothermal vent metagenome</name>
    <dbReference type="NCBI Taxonomy" id="652676"/>
    <lineage>
        <taxon>unclassified sequences</taxon>
        <taxon>metagenomes</taxon>
        <taxon>ecological metagenomes</taxon>
    </lineage>
</organism>
<sequence>MVIIKVSLFSIELPFKSYVFYSLLFILSATIPIKMSKNNYIILLVIILFNFIGINEISSAESSSNSAQNEISKIFLKFENGMNTGAVKEFSLFFDTETYISLENGVSSYFSKNQSYYVLKEFLSNYKPIRFKFIRISDSEDQPFAVGQFTYSLNGMRSTSQVFVSLKRNGTAWKISQITIN</sequence>
<dbReference type="InterPro" id="IPR031977">
    <property type="entry name" value="DUF4783"/>
</dbReference>
<name>A0A3B1D2Q9_9ZZZZ</name>
<feature type="transmembrane region" description="Helical" evidence="1">
    <location>
        <begin position="15"/>
        <end position="33"/>
    </location>
</feature>
<protein>
    <recommendedName>
        <fullName evidence="3">DUF4783 domain-containing protein</fullName>
    </recommendedName>
</protein>
<keyword evidence="1" id="KW-1133">Transmembrane helix</keyword>
<keyword evidence="1" id="KW-0812">Transmembrane</keyword>
<dbReference type="AlphaFoldDB" id="A0A3B1D2Q9"/>
<reference evidence="2" key="1">
    <citation type="submission" date="2018-06" db="EMBL/GenBank/DDBJ databases">
        <authorList>
            <person name="Zhirakovskaya E."/>
        </authorList>
    </citation>
    <scope>NUCLEOTIDE SEQUENCE</scope>
</reference>
<gene>
    <name evidence="2" type="ORF">MNBD_IGNAVI01-739</name>
</gene>
<keyword evidence="1" id="KW-0472">Membrane</keyword>
<dbReference type="EMBL" id="UOGD01000315">
    <property type="protein sequence ID" value="VAX25925.1"/>
    <property type="molecule type" value="Genomic_DNA"/>
</dbReference>
<accession>A0A3B1D2Q9</accession>
<dbReference type="Gene3D" id="3.10.450.50">
    <property type="match status" value="1"/>
</dbReference>
<proteinExistence type="predicted"/>
<dbReference type="Pfam" id="PF16022">
    <property type="entry name" value="DUF4783"/>
    <property type="match status" value="1"/>
</dbReference>